<accession>A0A445EL52</accession>
<feature type="domain" description="CCHC-type" evidence="6">
    <location>
        <begin position="392"/>
        <end position="408"/>
    </location>
</feature>
<dbReference type="GO" id="GO:0008270">
    <property type="term" value="F:zinc ion binding"/>
    <property type="evidence" value="ECO:0007669"/>
    <property type="project" value="UniProtKB-KW"/>
</dbReference>
<evidence type="ECO:0000313" key="9">
    <source>
        <dbReference type="Proteomes" id="UP000289738"/>
    </source>
</evidence>
<evidence type="ECO:0000256" key="4">
    <source>
        <dbReference type="PROSITE-ProRule" id="PRU00047"/>
    </source>
</evidence>
<feature type="compositionally biased region" description="Basic residues" evidence="5">
    <location>
        <begin position="381"/>
        <end position="395"/>
    </location>
</feature>
<evidence type="ECO:0000256" key="2">
    <source>
        <dbReference type="ARBA" id="ARBA00022771"/>
    </source>
</evidence>
<evidence type="ECO:0000259" key="7">
    <source>
        <dbReference type="PROSITE" id="PS50966"/>
    </source>
</evidence>
<dbReference type="PANTHER" id="PTHR47718">
    <property type="entry name" value="OS01G0519700 PROTEIN"/>
    <property type="match status" value="1"/>
</dbReference>
<feature type="domain" description="SWIM-type" evidence="7">
    <location>
        <begin position="240"/>
        <end position="276"/>
    </location>
</feature>
<keyword evidence="1" id="KW-0479">Metal-binding</keyword>
<evidence type="ECO:0000256" key="3">
    <source>
        <dbReference type="ARBA" id="ARBA00022833"/>
    </source>
</evidence>
<organism evidence="8 9">
    <name type="scientific">Arachis hypogaea</name>
    <name type="common">Peanut</name>
    <dbReference type="NCBI Taxonomy" id="3818"/>
    <lineage>
        <taxon>Eukaryota</taxon>
        <taxon>Viridiplantae</taxon>
        <taxon>Streptophyta</taxon>
        <taxon>Embryophyta</taxon>
        <taxon>Tracheophyta</taxon>
        <taxon>Spermatophyta</taxon>
        <taxon>Magnoliopsida</taxon>
        <taxon>eudicotyledons</taxon>
        <taxon>Gunneridae</taxon>
        <taxon>Pentapetalae</taxon>
        <taxon>rosids</taxon>
        <taxon>fabids</taxon>
        <taxon>Fabales</taxon>
        <taxon>Fabaceae</taxon>
        <taxon>Papilionoideae</taxon>
        <taxon>50 kb inversion clade</taxon>
        <taxon>dalbergioids sensu lato</taxon>
        <taxon>Dalbergieae</taxon>
        <taxon>Pterocarpus clade</taxon>
        <taxon>Arachis</taxon>
    </lineage>
</organism>
<dbReference type="PROSITE" id="PS50158">
    <property type="entry name" value="ZF_CCHC"/>
    <property type="match status" value="1"/>
</dbReference>
<dbReference type="InterPro" id="IPR036875">
    <property type="entry name" value="Znf_CCHC_sf"/>
</dbReference>
<dbReference type="Proteomes" id="UP000289738">
    <property type="component" value="Chromosome A01"/>
</dbReference>
<dbReference type="PROSITE" id="PS50966">
    <property type="entry name" value="ZF_SWIM"/>
    <property type="match status" value="1"/>
</dbReference>
<dbReference type="SMART" id="SM00575">
    <property type="entry name" value="ZnF_PMZ"/>
    <property type="match status" value="1"/>
</dbReference>
<keyword evidence="9" id="KW-1185">Reference proteome</keyword>
<name>A0A445EL52_ARAHY</name>
<dbReference type="InterPro" id="IPR004330">
    <property type="entry name" value="FAR1_DNA_bnd_dom"/>
</dbReference>
<comment type="caution">
    <text evidence="8">The sequence shown here is derived from an EMBL/GenBank/DDBJ whole genome shotgun (WGS) entry which is preliminary data.</text>
</comment>
<gene>
    <name evidence="8" type="ORF">Ahy_A01g000712</name>
</gene>
<dbReference type="InterPro" id="IPR001878">
    <property type="entry name" value="Znf_CCHC"/>
</dbReference>
<feature type="region of interest" description="Disordered" evidence="5">
    <location>
        <begin position="362"/>
        <end position="454"/>
    </location>
</feature>
<evidence type="ECO:0000256" key="5">
    <source>
        <dbReference type="SAM" id="MobiDB-lite"/>
    </source>
</evidence>
<sequence length="454" mass="51022">MDVDSEPLNSQENVEDCLMTGVEENVNCTCDCGGSSSKCVVVTADDIINQTFETSDAAYNLYVRYARCVGFGVRKGDIARGKDGTQRRRRFFCNKEGKRADKYISNLNRKREHKALTRTGCEAMLAVYFDAKTSAWRVKKLVEKHNHDLVPQCLNLEHALRDYRHNELVSQFKTVYGEPVLTTRLAALELCAANFYTREMFGKVKTEIEGVAALDVINEENISTTVVLKVKEYDRGQHIYTVLYERNTENMECECSRWSSEGIPCSHMFCAMKRLGLQKLPESLLLRRWSKDAKKYPDESSAGSTVQDGERDFLMRYGALSVAATWMVFLGAQDGPSFHDTMNEVSRLTKILEQKSCLKRGTRDSPMPNFVGDPSVVKTKGAPKGKKESRKRRCTKCNNAGHVKKNCPVKNEGDNLGDKISGGTQASFGVEEELPKDPMASQGTQANNDDFQQK</sequence>
<feature type="compositionally biased region" description="Polar residues" evidence="5">
    <location>
        <begin position="441"/>
        <end position="454"/>
    </location>
</feature>
<evidence type="ECO:0000256" key="1">
    <source>
        <dbReference type="ARBA" id="ARBA00022723"/>
    </source>
</evidence>
<evidence type="ECO:0000259" key="6">
    <source>
        <dbReference type="PROSITE" id="PS50158"/>
    </source>
</evidence>
<protein>
    <submittedName>
        <fullName evidence="8">Uncharacterized protein</fullName>
    </submittedName>
</protein>
<dbReference type="InterPro" id="IPR007527">
    <property type="entry name" value="Znf_SWIM"/>
</dbReference>
<reference evidence="8 9" key="1">
    <citation type="submission" date="2019-01" db="EMBL/GenBank/DDBJ databases">
        <title>Sequencing of cultivated peanut Arachis hypogaea provides insights into genome evolution and oil improvement.</title>
        <authorList>
            <person name="Chen X."/>
        </authorList>
    </citation>
    <scope>NUCLEOTIDE SEQUENCE [LARGE SCALE GENOMIC DNA]</scope>
    <source>
        <strain evidence="9">cv. Fuhuasheng</strain>
        <tissue evidence="8">Leaves</tissue>
    </source>
</reference>
<keyword evidence="3" id="KW-0862">Zinc</keyword>
<dbReference type="InterPro" id="IPR006564">
    <property type="entry name" value="Znf_PMZ"/>
</dbReference>
<evidence type="ECO:0000313" key="8">
    <source>
        <dbReference type="EMBL" id="RYR76116.1"/>
    </source>
</evidence>
<dbReference type="SUPFAM" id="SSF57756">
    <property type="entry name" value="Retrovirus zinc finger-like domains"/>
    <property type="match status" value="1"/>
</dbReference>
<keyword evidence="2 4" id="KW-0863">Zinc-finger</keyword>
<dbReference type="EMBL" id="SDMP01000001">
    <property type="protein sequence ID" value="RYR76116.1"/>
    <property type="molecule type" value="Genomic_DNA"/>
</dbReference>
<proteinExistence type="predicted"/>
<dbReference type="Pfam" id="PF03101">
    <property type="entry name" value="FAR1"/>
    <property type="match status" value="1"/>
</dbReference>
<dbReference type="GO" id="GO:0003676">
    <property type="term" value="F:nucleic acid binding"/>
    <property type="evidence" value="ECO:0007669"/>
    <property type="project" value="InterPro"/>
</dbReference>
<dbReference type="AlphaFoldDB" id="A0A445EL52"/>